<dbReference type="RefSeq" id="WP_055275664.1">
    <property type="nucleotide sequence ID" value="NZ_CYZV01000008.1"/>
</dbReference>
<sequence>MAKKIQCPSYLDDVAKKEWKRILKVIESENIEFNAKDLKVLEGYCTNYSNWLMFEEKAKEAGYLIFSPNGYPQQHPYCQLAKNAQTQYLNFMKELGLTPASRARINKNKNISTTDGYSEEDKEMEVMFND</sequence>
<evidence type="ECO:0000313" key="2">
    <source>
        <dbReference type="EMBL" id="CUN87270.1"/>
    </source>
</evidence>
<dbReference type="AlphaFoldDB" id="A0A174AHW6"/>
<dbReference type="NCBIfam" id="TIGR01558">
    <property type="entry name" value="sm_term_P27"/>
    <property type="match status" value="1"/>
</dbReference>
<protein>
    <submittedName>
        <fullName evidence="2">Phage terminase, small subunit, P27 family</fullName>
    </submittedName>
</protein>
<dbReference type="OrthoDB" id="6010489at2"/>
<dbReference type="Pfam" id="PF05119">
    <property type="entry name" value="Terminase_4"/>
    <property type="match status" value="1"/>
</dbReference>
<gene>
    <name evidence="2" type="ORF">ERS852470_00909</name>
</gene>
<proteinExistence type="predicted"/>
<dbReference type="InterPro" id="IPR006448">
    <property type="entry name" value="Phage_term_ssu_P27"/>
</dbReference>
<name>A0A174AHW6_9CLOT</name>
<feature type="region of interest" description="Disordered" evidence="1">
    <location>
        <begin position="111"/>
        <end position="130"/>
    </location>
</feature>
<dbReference type="Proteomes" id="UP000095558">
    <property type="component" value="Unassembled WGS sequence"/>
</dbReference>
<reference evidence="2 3" key="1">
    <citation type="submission" date="2015-09" db="EMBL/GenBank/DDBJ databases">
        <authorList>
            <consortium name="Pathogen Informatics"/>
        </authorList>
    </citation>
    <scope>NUCLEOTIDE SEQUENCE [LARGE SCALE GENOMIC DNA]</scope>
    <source>
        <strain evidence="2 3">2789STDY5834855</strain>
    </source>
</reference>
<evidence type="ECO:0000256" key="1">
    <source>
        <dbReference type="SAM" id="MobiDB-lite"/>
    </source>
</evidence>
<accession>A0A174AHW6</accession>
<dbReference type="EMBL" id="CYZV01000008">
    <property type="protein sequence ID" value="CUN87270.1"/>
    <property type="molecule type" value="Genomic_DNA"/>
</dbReference>
<evidence type="ECO:0000313" key="3">
    <source>
        <dbReference type="Proteomes" id="UP000095558"/>
    </source>
</evidence>
<organism evidence="2 3">
    <name type="scientific">Clostridium disporicum</name>
    <dbReference type="NCBI Taxonomy" id="84024"/>
    <lineage>
        <taxon>Bacteria</taxon>
        <taxon>Bacillati</taxon>
        <taxon>Bacillota</taxon>
        <taxon>Clostridia</taxon>
        <taxon>Eubacteriales</taxon>
        <taxon>Clostridiaceae</taxon>
        <taxon>Clostridium</taxon>
    </lineage>
</organism>